<reference evidence="14" key="1">
    <citation type="journal article" date="2014" name="Int. J. Syst. Evol. Microbiol.">
        <title>Complete genome sequence of Corynebacterium casei LMG S-19264T (=DSM 44701T), isolated from a smear-ripened cheese.</title>
        <authorList>
            <consortium name="US DOE Joint Genome Institute (JGI-PGF)"/>
            <person name="Walter F."/>
            <person name="Albersmeier A."/>
            <person name="Kalinowski J."/>
            <person name="Ruckert C."/>
        </authorList>
    </citation>
    <scope>NUCLEOTIDE SEQUENCE</scope>
    <source>
        <strain evidence="14">CGMCC 1.15367</strain>
    </source>
</reference>
<dbReference type="Proteomes" id="UP000644699">
    <property type="component" value="Unassembled WGS sequence"/>
</dbReference>
<dbReference type="PANTHER" id="PTHR30534">
    <property type="entry name" value="FLAGELLAR MOTOR SWITCH PROTEIN FLIG"/>
    <property type="match status" value="1"/>
</dbReference>
<evidence type="ECO:0000313" key="14">
    <source>
        <dbReference type="EMBL" id="GGE23843.1"/>
    </source>
</evidence>
<gene>
    <name evidence="14" type="ORF">GCM10011390_49030</name>
</gene>
<name>A0A917A2M2_9HYPH</name>
<feature type="domain" description="Flagellar motor switch protein FliG middle" evidence="12">
    <location>
        <begin position="136"/>
        <end position="201"/>
    </location>
</feature>
<evidence type="ECO:0000313" key="15">
    <source>
        <dbReference type="Proteomes" id="UP000644699"/>
    </source>
</evidence>
<reference evidence="14" key="2">
    <citation type="submission" date="2020-09" db="EMBL/GenBank/DDBJ databases">
        <authorList>
            <person name="Sun Q."/>
            <person name="Zhou Y."/>
        </authorList>
    </citation>
    <scope>NUCLEOTIDE SEQUENCE</scope>
    <source>
        <strain evidence="14">CGMCC 1.15367</strain>
    </source>
</reference>
<dbReference type="GO" id="GO:0071973">
    <property type="term" value="P:bacterial-type flagellum-dependent cell motility"/>
    <property type="evidence" value="ECO:0007669"/>
    <property type="project" value="InterPro"/>
</dbReference>
<keyword evidence="14" id="KW-0969">Cilium</keyword>
<keyword evidence="14" id="KW-0282">Flagellum</keyword>
<dbReference type="RefSeq" id="WP_188913266.1">
    <property type="nucleotide sequence ID" value="NZ_BMIQ01000013.1"/>
</dbReference>
<comment type="subcellular location">
    <subcellularLocation>
        <location evidence="1">Bacterial flagellum basal body</location>
    </subcellularLocation>
    <subcellularLocation>
        <location evidence="2">Cell membrane</location>
        <topology evidence="2">Peripheral membrane protein</topology>
        <orientation evidence="2">Cytoplasmic side</orientation>
    </subcellularLocation>
</comment>
<feature type="domain" description="Flagellar motor switch protein FliG C-terminal" evidence="11">
    <location>
        <begin position="235"/>
        <end position="341"/>
    </location>
</feature>
<accession>A0A917A2M2</accession>
<evidence type="ECO:0000256" key="6">
    <source>
        <dbReference type="ARBA" id="ARBA00022500"/>
    </source>
</evidence>
<evidence type="ECO:0000256" key="3">
    <source>
        <dbReference type="ARBA" id="ARBA00010299"/>
    </source>
</evidence>
<dbReference type="EMBL" id="BMIQ01000013">
    <property type="protein sequence ID" value="GGE23843.1"/>
    <property type="molecule type" value="Genomic_DNA"/>
</dbReference>
<dbReference type="AlphaFoldDB" id="A0A917A2M2"/>
<evidence type="ECO:0000259" key="12">
    <source>
        <dbReference type="Pfam" id="PF14841"/>
    </source>
</evidence>
<dbReference type="GO" id="GO:0005886">
    <property type="term" value="C:plasma membrane"/>
    <property type="evidence" value="ECO:0007669"/>
    <property type="project" value="UniProtKB-SubCell"/>
</dbReference>
<dbReference type="InterPro" id="IPR000090">
    <property type="entry name" value="Flg_Motor_Flig"/>
</dbReference>
<dbReference type="GO" id="GO:0009425">
    <property type="term" value="C:bacterial-type flagellum basal body"/>
    <property type="evidence" value="ECO:0007669"/>
    <property type="project" value="UniProtKB-SubCell"/>
</dbReference>
<evidence type="ECO:0000256" key="7">
    <source>
        <dbReference type="ARBA" id="ARBA00022779"/>
    </source>
</evidence>
<dbReference type="InterPro" id="IPR011002">
    <property type="entry name" value="FliG_a-hlx"/>
</dbReference>
<evidence type="ECO:0000256" key="5">
    <source>
        <dbReference type="ARBA" id="ARBA00022475"/>
    </source>
</evidence>
<evidence type="ECO:0000256" key="2">
    <source>
        <dbReference type="ARBA" id="ARBA00004413"/>
    </source>
</evidence>
<evidence type="ECO:0000259" key="13">
    <source>
        <dbReference type="Pfam" id="PF14842"/>
    </source>
</evidence>
<evidence type="ECO:0000256" key="8">
    <source>
        <dbReference type="ARBA" id="ARBA00023136"/>
    </source>
</evidence>
<protein>
    <recommendedName>
        <fullName evidence="4">Flagellar motor switch protein FliG</fullName>
    </recommendedName>
</protein>
<dbReference type="PANTHER" id="PTHR30534:SF0">
    <property type="entry name" value="FLAGELLAR MOTOR SWITCH PROTEIN FLIG"/>
    <property type="match status" value="1"/>
</dbReference>
<feature type="domain" description="Flagellar motor switch protein FliG N-terminal" evidence="13">
    <location>
        <begin position="17"/>
        <end position="105"/>
    </location>
</feature>
<comment type="caution">
    <text evidence="14">The sequence shown here is derived from an EMBL/GenBank/DDBJ whole genome shotgun (WGS) entry which is preliminary data.</text>
</comment>
<keyword evidence="6" id="KW-0145">Chemotaxis</keyword>
<dbReference type="Gene3D" id="1.10.220.30">
    <property type="match status" value="3"/>
</dbReference>
<comment type="similarity">
    <text evidence="3">Belongs to the FliG family.</text>
</comment>
<evidence type="ECO:0000256" key="1">
    <source>
        <dbReference type="ARBA" id="ARBA00004117"/>
    </source>
</evidence>
<dbReference type="InterPro" id="IPR028263">
    <property type="entry name" value="FliG_N"/>
</dbReference>
<evidence type="ECO:0000256" key="4">
    <source>
        <dbReference type="ARBA" id="ARBA00021870"/>
    </source>
</evidence>
<sequence>MSLASYSEFSGDLDVSMPGPAKAAVLLLALGSNGAGRLMKHFSPDELRAMKESVAEQKSVSADQLDRLVSEFQEEFKSGSGLSDLDDELNKLMRSVLSADEMTSIFGADDFIDQSLFTGPILTVWEEMEKLGTPALQQLLSAEHPQVAATILGRIEPEIAAAVVAGLEADLRNDVMRRMLDAKALGGTAEALIEEKMREVFVAGSGTAEKKARRAALAEIANRMEKAQTDELLASIEANEPDEAKAIRSLLFAFEDLPNVPKKARLILFDTVPTETVTLALRGAAAELTEAVTSALAARARRMVEAELAQAADVSIKDVTAARRTIAALALRLASEGRIVLSAAKEE</sequence>
<dbReference type="Pfam" id="PF14842">
    <property type="entry name" value="FliG_N"/>
    <property type="match status" value="1"/>
</dbReference>
<organism evidence="14 15">
    <name type="scientific">Aureimonas endophytica</name>
    <dbReference type="NCBI Taxonomy" id="2027858"/>
    <lineage>
        <taxon>Bacteria</taxon>
        <taxon>Pseudomonadati</taxon>
        <taxon>Pseudomonadota</taxon>
        <taxon>Alphaproteobacteria</taxon>
        <taxon>Hyphomicrobiales</taxon>
        <taxon>Aurantimonadaceae</taxon>
        <taxon>Aureimonas</taxon>
    </lineage>
</organism>
<dbReference type="InterPro" id="IPR023087">
    <property type="entry name" value="Flg_Motor_Flig_C"/>
</dbReference>
<dbReference type="Pfam" id="PF01706">
    <property type="entry name" value="FliG_C"/>
    <property type="match status" value="1"/>
</dbReference>
<keyword evidence="15" id="KW-1185">Reference proteome</keyword>
<proteinExistence type="inferred from homology"/>
<keyword evidence="9" id="KW-0975">Bacterial flagellum</keyword>
<comment type="function">
    <text evidence="10">FliG is one of three proteins (FliG, FliN, FliM) that forms the rotor-mounted switch complex (C ring), located at the base of the basal body. This complex interacts with the CheY and CheZ chemotaxis proteins, in addition to contacting components of the motor that determine the direction of flagellar rotation.</text>
</comment>
<dbReference type="Pfam" id="PF14841">
    <property type="entry name" value="FliG_M"/>
    <property type="match status" value="1"/>
</dbReference>
<keyword evidence="8" id="KW-0472">Membrane</keyword>
<dbReference type="SUPFAM" id="SSF48029">
    <property type="entry name" value="FliG"/>
    <property type="match status" value="2"/>
</dbReference>
<evidence type="ECO:0000259" key="11">
    <source>
        <dbReference type="Pfam" id="PF01706"/>
    </source>
</evidence>
<dbReference type="GO" id="GO:0003774">
    <property type="term" value="F:cytoskeletal motor activity"/>
    <property type="evidence" value="ECO:0007669"/>
    <property type="project" value="InterPro"/>
</dbReference>
<evidence type="ECO:0000256" key="9">
    <source>
        <dbReference type="ARBA" id="ARBA00023143"/>
    </source>
</evidence>
<dbReference type="InterPro" id="IPR032779">
    <property type="entry name" value="FliG_M"/>
</dbReference>
<dbReference type="GO" id="GO:0006935">
    <property type="term" value="P:chemotaxis"/>
    <property type="evidence" value="ECO:0007669"/>
    <property type="project" value="UniProtKB-KW"/>
</dbReference>
<keyword evidence="5" id="KW-1003">Cell membrane</keyword>
<dbReference type="PRINTS" id="PR00954">
    <property type="entry name" value="FLGMOTORFLIG"/>
</dbReference>
<evidence type="ECO:0000256" key="10">
    <source>
        <dbReference type="ARBA" id="ARBA00025598"/>
    </source>
</evidence>
<keyword evidence="7" id="KW-0283">Flagellar rotation</keyword>
<keyword evidence="14" id="KW-0966">Cell projection</keyword>